<dbReference type="eggNOG" id="COG4296">
    <property type="taxonomic scope" value="Bacteria"/>
</dbReference>
<dbReference type="EMBL" id="CP002454">
    <property type="protein sequence ID" value="ADV67310.1"/>
    <property type="molecule type" value="Genomic_DNA"/>
</dbReference>
<evidence type="ECO:0000313" key="3">
    <source>
        <dbReference type="Proteomes" id="UP000008635"/>
    </source>
</evidence>
<dbReference type="Proteomes" id="UP000008635">
    <property type="component" value="Chromosome"/>
</dbReference>
<dbReference type="AlphaFoldDB" id="E8U8C1"/>
<reference evidence="2 3" key="1">
    <citation type="journal article" date="2011" name="Stand. Genomic Sci.">
        <title>Complete genome sequence of Deinococcus maricopensis type strain (LB-34).</title>
        <authorList>
            <person name="Pukall R."/>
            <person name="Zeytun A."/>
            <person name="Lucas S."/>
            <person name="Lapidus A."/>
            <person name="Hammon N."/>
            <person name="Deshpande S."/>
            <person name="Nolan M."/>
            <person name="Cheng J.F."/>
            <person name="Pitluck S."/>
            <person name="Liolios K."/>
            <person name="Pagani I."/>
            <person name="Mikhailova N."/>
            <person name="Ivanova N."/>
            <person name="Mavromatis K."/>
            <person name="Pati A."/>
            <person name="Tapia R."/>
            <person name="Han C."/>
            <person name="Goodwin L."/>
            <person name="Chen A."/>
            <person name="Palaniappan K."/>
            <person name="Land M."/>
            <person name="Hauser L."/>
            <person name="Chang Y.J."/>
            <person name="Jeffries C.D."/>
            <person name="Brambilla E.M."/>
            <person name="Rohde M."/>
            <person name="Goker M."/>
            <person name="Detter J.C."/>
            <person name="Woyke T."/>
            <person name="Bristow J."/>
            <person name="Eisen J.A."/>
            <person name="Markowitz V."/>
            <person name="Hugenholtz P."/>
            <person name="Kyrpides N.C."/>
            <person name="Klenk H.P."/>
        </authorList>
    </citation>
    <scope>NUCLEOTIDE SEQUENCE [LARGE SCALE GENOMIC DNA]</scope>
    <source>
        <strain evidence="3">DSM 21211 / LMG 22137 / NRRL B-23946 / LB-34</strain>
    </source>
</reference>
<dbReference type="KEGG" id="dmr:Deima_1661"/>
<reference evidence="3" key="2">
    <citation type="submission" date="2011-01" db="EMBL/GenBank/DDBJ databases">
        <title>The complete genome of Deinococcus maricopensis DSM 21211.</title>
        <authorList>
            <consortium name="US DOE Joint Genome Institute (JGI-PGF)"/>
            <person name="Lucas S."/>
            <person name="Copeland A."/>
            <person name="Lapidus A."/>
            <person name="Goodwin L."/>
            <person name="Pitluck S."/>
            <person name="Kyrpides N."/>
            <person name="Mavromatis K."/>
            <person name="Pagani I."/>
            <person name="Ivanova N."/>
            <person name="Ovchinnikova G."/>
            <person name="Zeytun A."/>
            <person name="Detter J.C."/>
            <person name="Han C."/>
            <person name="Land M."/>
            <person name="Hauser L."/>
            <person name="Markowitz V."/>
            <person name="Cheng J.-F."/>
            <person name="Hugenholtz P."/>
            <person name="Woyke T."/>
            <person name="Wu D."/>
            <person name="Pukall R."/>
            <person name="Gehrich-Schroeter G."/>
            <person name="Brambilla E."/>
            <person name="Klenk H.-P."/>
            <person name="Eisen J.A."/>
        </authorList>
    </citation>
    <scope>NUCLEOTIDE SEQUENCE [LARGE SCALE GENOMIC DNA]</scope>
    <source>
        <strain evidence="3">DSM 21211 / LMG 22137 / NRRL B-23946 / LB-34</strain>
    </source>
</reference>
<sequence>MTGAYVLDGVGTLRREEFEGWPAPLVQWSAQARTDHGDVEVVLYDEPLTEERLASAGAAVRAFLAEMPDRRALVAARLLPLARSWFENAPDQDDAGPLTADAFAALLTLTSLTVDVDGTVTAYYDDHHQVFAGHVVQGVFGADGQLLDADIPG</sequence>
<accession>E8U8C1</accession>
<dbReference type="Pfam" id="PF10020">
    <property type="entry name" value="DUF2262"/>
    <property type="match status" value="1"/>
</dbReference>
<feature type="domain" description="DUF2262" evidence="1">
    <location>
        <begin position="68"/>
        <end position="151"/>
    </location>
</feature>
<dbReference type="OrthoDB" id="1151029at2"/>
<protein>
    <recommendedName>
        <fullName evidence="1">DUF2262 domain-containing protein</fullName>
    </recommendedName>
</protein>
<organism evidence="2 3">
    <name type="scientific">Deinococcus maricopensis (strain DSM 21211 / LMG 22137 / NRRL B-23946 / LB-34)</name>
    <dbReference type="NCBI Taxonomy" id="709986"/>
    <lineage>
        <taxon>Bacteria</taxon>
        <taxon>Thermotogati</taxon>
        <taxon>Deinococcota</taxon>
        <taxon>Deinococci</taxon>
        <taxon>Deinococcales</taxon>
        <taxon>Deinococcaceae</taxon>
        <taxon>Deinococcus</taxon>
    </lineage>
</organism>
<evidence type="ECO:0000313" key="2">
    <source>
        <dbReference type="EMBL" id="ADV67310.1"/>
    </source>
</evidence>
<evidence type="ECO:0000259" key="1">
    <source>
        <dbReference type="Pfam" id="PF10020"/>
    </source>
</evidence>
<dbReference type="InterPro" id="IPR019260">
    <property type="entry name" value="DUF2262"/>
</dbReference>
<dbReference type="HOGENOM" id="CLU_1710259_0_0_0"/>
<keyword evidence="3" id="KW-1185">Reference proteome</keyword>
<proteinExistence type="predicted"/>
<dbReference type="STRING" id="709986.Deima_1661"/>
<dbReference type="RefSeq" id="WP_013556815.1">
    <property type="nucleotide sequence ID" value="NC_014958.1"/>
</dbReference>
<gene>
    <name evidence="2" type="ordered locus">Deima_1661</name>
</gene>
<name>E8U8C1_DEIML</name>